<organism evidence="2 3">
    <name type="scientific">Cerasibacillus terrae</name>
    <dbReference type="NCBI Taxonomy" id="2498845"/>
    <lineage>
        <taxon>Bacteria</taxon>
        <taxon>Bacillati</taxon>
        <taxon>Bacillota</taxon>
        <taxon>Bacilli</taxon>
        <taxon>Bacillales</taxon>
        <taxon>Bacillaceae</taxon>
        <taxon>Cerasibacillus</taxon>
    </lineage>
</organism>
<reference evidence="2 3" key="1">
    <citation type="submission" date="2019-06" db="EMBL/GenBank/DDBJ databases">
        <title>Cerasibacillus sp. nov., isolated from maize field.</title>
        <authorList>
            <person name="Lin S.-Y."/>
            <person name="Tsai C.-F."/>
            <person name="Young C.-C."/>
        </authorList>
    </citation>
    <scope>NUCLEOTIDE SEQUENCE [LARGE SCALE GENOMIC DNA]</scope>
    <source>
        <strain evidence="2 3">CC-CFT480</strain>
    </source>
</reference>
<dbReference type="Proteomes" id="UP000321574">
    <property type="component" value="Unassembled WGS sequence"/>
</dbReference>
<dbReference type="AlphaFoldDB" id="A0A5C8NZH8"/>
<protein>
    <submittedName>
        <fullName evidence="2">DUF1659 domain-containing protein</fullName>
    </submittedName>
</protein>
<evidence type="ECO:0000259" key="1">
    <source>
        <dbReference type="Pfam" id="PF07872"/>
    </source>
</evidence>
<feature type="domain" description="DUF1659" evidence="1">
    <location>
        <begin position="3"/>
        <end position="70"/>
    </location>
</feature>
<name>A0A5C8NZH8_9BACI</name>
<proteinExistence type="predicted"/>
<dbReference type="EMBL" id="VDUW01000002">
    <property type="protein sequence ID" value="TXL66690.1"/>
    <property type="molecule type" value="Genomic_DNA"/>
</dbReference>
<dbReference type="RefSeq" id="WP_147666089.1">
    <property type="nucleotide sequence ID" value="NZ_VDUW01000002.1"/>
</dbReference>
<sequence>MATASMINSRLRMVFYAGEDVLTGKPIYKTKTFNLQEDATDKEIYDVAEALQSLQQRSLYNVERVDKFEIRKA</sequence>
<evidence type="ECO:0000313" key="2">
    <source>
        <dbReference type="EMBL" id="TXL66690.1"/>
    </source>
</evidence>
<accession>A0A5C8NZH8</accession>
<dbReference type="InterPro" id="IPR012454">
    <property type="entry name" value="DUF1659"/>
</dbReference>
<dbReference type="OrthoDB" id="48766at2"/>
<comment type="caution">
    <text evidence="2">The sequence shown here is derived from an EMBL/GenBank/DDBJ whole genome shotgun (WGS) entry which is preliminary data.</text>
</comment>
<gene>
    <name evidence="2" type="ORF">FHP05_04720</name>
</gene>
<keyword evidence="3" id="KW-1185">Reference proteome</keyword>
<evidence type="ECO:0000313" key="3">
    <source>
        <dbReference type="Proteomes" id="UP000321574"/>
    </source>
</evidence>
<dbReference type="Pfam" id="PF07872">
    <property type="entry name" value="DUF1659"/>
    <property type="match status" value="1"/>
</dbReference>